<feature type="transmembrane region" description="Helical" evidence="8">
    <location>
        <begin position="247"/>
        <end position="265"/>
    </location>
</feature>
<keyword evidence="8" id="KW-1003">Cell membrane</keyword>
<dbReference type="GO" id="GO:0015113">
    <property type="term" value="F:nitrite transmembrane transporter activity"/>
    <property type="evidence" value="ECO:0007669"/>
    <property type="project" value="InterPro"/>
</dbReference>
<dbReference type="Proteomes" id="UP000284021">
    <property type="component" value="Unassembled WGS sequence"/>
</dbReference>
<feature type="transmembrane region" description="Helical" evidence="8">
    <location>
        <begin position="105"/>
        <end position="126"/>
    </location>
</feature>
<keyword evidence="5 8" id="KW-1133">Transmembrane helix</keyword>
<evidence type="ECO:0000313" key="11">
    <source>
        <dbReference type="Proteomes" id="UP000284021"/>
    </source>
</evidence>
<dbReference type="RefSeq" id="WP_119956410.1">
    <property type="nucleotide sequence ID" value="NZ_QYUR01000008.1"/>
</dbReference>
<dbReference type="Pfam" id="PF07690">
    <property type="entry name" value="MFS_1"/>
    <property type="match status" value="1"/>
</dbReference>
<feature type="domain" description="Major facilitator superfamily (MFS) profile" evidence="9">
    <location>
        <begin position="13"/>
        <end position="390"/>
    </location>
</feature>
<feature type="transmembrane region" description="Helical" evidence="8">
    <location>
        <begin position="169"/>
        <end position="191"/>
    </location>
</feature>
<evidence type="ECO:0000259" key="9">
    <source>
        <dbReference type="PROSITE" id="PS50850"/>
    </source>
</evidence>
<dbReference type="EMBL" id="QYUR01000008">
    <property type="protein sequence ID" value="RJG08600.1"/>
    <property type="molecule type" value="Genomic_DNA"/>
</dbReference>
<dbReference type="GO" id="GO:0015112">
    <property type="term" value="F:nitrate transmembrane transporter activity"/>
    <property type="evidence" value="ECO:0007669"/>
    <property type="project" value="UniProtKB-UniRule"/>
</dbReference>
<evidence type="ECO:0000313" key="10">
    <source>
        <dbReference type="EMBL" id="RJG08600.1"/>
    </source>
</evidence>
<dbReference type="CDD" id="cd17341">
    <property type="entry name" value="MFS_NRT2_like"/>
    <property type="match status" value="1"/>
</dbReference>
<evidence type="ECO:0000256" key="8">
    <source>
        <dbReference type="RuleBase" id="RU366033"/>
    </source>
</evidence>
<feature type="transmembrane region" description="Helical" evidence="8">
    <location>
        <begin position="138"/>
        <end position="163"/>
    </location>
</feature>
<dbReference type="InterPro" id="IPR036259">
    <property type="entry name" value="MFS_trans_sf"/>
</dbReference>
<dbReference type="InterPro" id="IPR011701">
    <property type="entry name" value="MFS"/>
</dbReference>
<evidence type="ECO:0000256" key="7">
    <source>
        <dbReference type="ARBA" id="ARBA00023136"/>
    </source>
</evidence>
<feature type="transmembrane region" description="Helical" evidence="8">
    <location>
        <begin position="366"/>
        <end position="385"/>
    </location>
</feature>
<dbReference type="NCBIfam" id="TIGR00886">
    <property type="entry name" value="2A0108"/>
    <property type="match status" value="1"/>
</dbReference>
<feature type="transmembrane region" description="Helical" evidence="8">
    <location>
        <begin position="51"/>
        <end position="71"/>
    </location>
</feature>
<dbReference type="PANTHER" id="PTHR23515">
    <property type="entry name" value="HIGH-AFFINITY NITRATE TRANSPORTER 2.3"/>
    <property type="match status" value="1"/>
</dbReference>
<evidence type="ECO:0000256" key="6">
    <source>
        <dbReference type="ARBA" id="ARBA00023063"/>
    </source>
</evidence>
<organism evidence="10 11">
    <name type="scientific">Pseudomonas cavernicola</name>
    <dbReference type="NCBI Taxonomy" id="2320866"/>
    <lineage>
        <taxon>Bacteria</taxon>
        <taxon>Pseudomonadati</taxon>
        <taxon>Pseudomonadota</taxon>
        <taxon>Gammaproteobacteria</taxon>
        <taxon>Pseudomonadales</taxon>
        <taxon>Pseudomonadaceae</taxon>
        <taxon>Pseudomonas</taxon>
    </lineage>
</organism>
<protein>
    <recommendedName>
        <fullName evidence="8">Nitrate/nitrite transporter</fullName>
    </recommendedName>
</protein>
<dbReference type="SUPFAM" id="SSF103473">
    <property type="entry name" value="MFS general substrate transporter"/>
    <property type="match status" value="1"/>
</dbReference>
<keyword evidence="3 8" id="KW-0813">Transport</keyword>
<feature type="transmembrane region" description="Helical" evidence="8">
    <location>
        <begin position="277"/>
        <end position="296"/>
    </location>
</feature>
<evidence type="ECO:0000256" key="2">
    <source>
        <dbReference type="ARBA" id="ARBA00008432"/>
    </source>
</evidence>
<accession>A0A418X815</accession>
<gene>
    <name evidence="10" type="ORF">D3879_22065</name>
</gene>
<reference evidence="10 11" key="1">
    <citation type="submission" date="2018-09" db="EMBL/GenBank/DDBJ databases">
        <authorList>
            <person name="Zhu H."/>
        </authorList>
    </citation>
    <scope>NUCLEOTIDE SEQUENCE [LARGE SCALE GENOMIC DNA]</scope>
    <source>
        <strain evidence="10 11">K1S02-6</strain>
    </source>
</reference>
<dbReference type="GO" id="GO:0042128">
    <property type="term" value="P:nitrate assimilation"/>
    <property type="evidence" value="ECO:0007669"/>
    <property type="project" value="UniProtKB-UniRule"/>
</dbReference>
<name>A0A418X815_9PSED</name>
<sequence length="403" mass="42475">MNTSFWKAGHAPTLFAAFLYFDLSFMVWYVLGPLGVQIAADLGLTTQQRAMMVATPILAGAVLRFLMGLLADRTSPKTAGLLGQVIVIGALFVAWQLGIHSYEQALLLGLFLGVAGASFAVALPLASQWYPPQHQGKALGIAGAGNSGTVLAALFAPVLASAFGWSNVFGLALIPLVLTLAIFAMVARNAPERPAPKSMADYLKALGDRDSWWFMFFYSVTFGGFLGLASTLPGYFHDQYGFDPVKAGYYTAACVFAGSLMRPLGGALADRFGGIRTLLAVYTAASICIAAVGFNLSSSTAALTLFVLAMLSLGAGNGAVFQLVPQRFRKEIGVMTGLIGMAGGIGGFLLTAGLGAIKQSTGEYQLGLWLFASLGMLAWFGLYGVKLRWRTTWGSAALTAARV</sequence>
<dbReference type="PROSITE" id="PS50850">
    <property type="entry name" value="MFS"/>
    <property type="match status" value="1"/>
</dbReference>
<feature type="transmembrane region" description="Helical" evidence="8">
    <location>
        <begin position="12"/>
        <end position="31"/>
    </location>
</feature>
<keyword evidence="4 8" id="KW-0812">Transmembrane</keyword>
<keyword evidence="7 8" id="KW-0472">Membrane</keyword>
<evidence type="ECO:0000256" key="1">
    <source>
        <dbReference type="ARBA" id="ARBA00004141"/>
    </source>
</evidence>
<dbReference type="AlphaFoldDB" id="A0A418X815"/>
<dbReference type="OrthoDB" id="9771451at2"/>
<feature type="transmembrane region" description="Helical" evidence="8">
    <location>
        <begin position="78"/>
        <end position="99"/>
    </location>
</feature>
<dbReference type="InterPro" id="IPR044772">
    <property type="entry name" value="NO3_transporter"/>
</dbReference>
<comment type="caution">
    <text evidence="10">The sequence shown here is derived from an EMBL/GenBank/DDBJ whole genome shotgun (WGS) entry which is preliminary data.</text>
</comment>
<feature type="transmembrane region" description="Helical" evidence="8">
    <location>
        <begin position="332"/>
        <end position="354"/>
    </location>
</feature>
<feature type="transmembrane region" description="Helical" evidence="8">
    <location>
        <begin position="302"/>
        <end position="320"/>
    </location>
</feature>
<comment type="subcellular location">
    <subcellularLocation>
        <location evidence="8">Cell membrane</location>
        <topology evidence="8">Multi-pass membrane protein</topology>
    </subcellularLocation>
    <subcellularLocation>
        <location evidence="1">Membrane</location>
        <topology evidence="1">Multi-pass membrane protein</topology>
    </subcellularLocation>
</comment>
<dbReference type="InterPro" id="IPR004737">
    <property type="entry name" value="NO3_transporter_NarK/NarU-like"/>
</dbReference>
<dbReference type="InterPro" id="IPR020846">
    <property type="entry name" value="MFS_dom"/>
</dbReference>
<keyword evidence="6 8" id="KW-0534">Nitrate assimilation</keyword>
<comment type="similarity">
    <text evidence="2 8">Belongs to the major facilitator superfamily. Nitrate/nitrite porter (TC 2.A.1.8) family.</text>
</comment>
<dbReference type="Gene3D" id="1.20.1250.20">
    <property type="entry name" value="MFS general substrate transporter like domains"/>
    <property type="match status" value="1"/>
</dbReference>
<feature type="transmembrane region" description="Helical" evidence="8">
    <location>
        <begin position="212"/>
        <end position="235"/>
    </location>
</feature>
<evidence type="ECO:0000256" key="4">
    <source>
        <dbReference type="ARBA" id="ARBA00022692"/>
    </source>
</evidence>
<evidence type="ECO:0000256" key="5">
    <source>
        <dbReference type="ARBA" id="ARBA00022989"/>
    </source>
</evidence>
<proteinExistence type="inferred from homology"/>
<keyword evidence="11" id="KW-1185">Reference proteome</keyword>
<dbReference type="GO" id="GO:0005886">
    <property type="term" value="C:plasma membrane"/>
    <property type="evidence" value="ECO:0007669"/>
    <property type="project" value="UniProtKB-SubCell"/>
</dbReference>
<evidence type="ECO:0000256" key="3">
    <source>
        <dbReference type="ARBA" id="ARBA00022448"/>
    </source>
</evidence>